<dbReference type="PANTHER" id="PTHR28133:SF1">
    <property type="entry name" value="REQUIRED FOR RESPIRATORY GROWTH PROTEIN 7, MITOCHONDRIAL"/>
    <property type="match status" value="1"/>
</dbReference>
<dbReference type="GeneID" id="96086450"/>
<evidence type="ECO:0000256" key="1">
    <source>
        <dbReference type="ARBA" id="ARBA00004173"/>
    </source>
</evidence>
<keyword evidence="2" id="KW-0496">Mitochondrion</keyword>
<accession>A0ABR3UJW7</accession>
<evidence type="ECO:0000256" key="3">
    <source>
        <dbReference type="SAM" id="MobiDB-lite"/>
    </source>
</evidence>
<gene>
    <name evidence="4" type="ORF">ACET3X_006128</name>
</gene>
<evidence type="ECO:0000256" key="2">
    <source>
        <dbReference type="ARBA" id="ARBA00023128"/>
    </source>
</evidence>
<protein>
    <submittedName>
        <fullName evidence="4">Uncharacterized protein</fullName>
    </submittedName>
</protein>
<feature type="region of interest" description="Disordered" evidence="3">
    <location>
        <begin position="288"/>
        <end position="396"/>
    </location>
</feature>
<reference evidence="4 5" key="1">
    <citation type="submission" date="2024-09" db="EMBL/GenBank/DDBJ databases">
        <title>T2T genomes of carrot and Alternaria dauci and their utility for understanding host-pathogen interaction during carrot leaf blight disease.</title>
        <authorList>
            <person name="Liu W."/>
            <person name="Xu S."/>
            <person name="Ou C."/>
            <person name="Liu X."/>
            <person name="Zhuang F."/>
            <person name="Deng X.W."/>
        </authorList>
    </citation>
    <scope>NUCLEOTIDE SEQUENCE [LARGE SCALE GENOMIC DNA]</scope>
    <source>
        <strain evidence="4 5">A2016</strain>
    </source>
</reference>
<evidence type="ECO:0000313" key="5">
    <source>
        <dbReference type="Proteomes" id="UP001578633"/>
    </source>
</evidence>
<dbReference type="InterPro" id="IPR018828">
    <property type="entry name" value="RRG7"/>
</dbReference>
<dbReference type="Pfam" id="PF10356">
    <property type="entry name" value="RRG7"/>
    <property type="match status" value="2"/>
</dbReference>
<proteinExistence type="predicted"/>
<comment type="caution">
    <text evidence="4">The sequence shown here is derived from an EMBL/GenBank/DDBJ whole genome shotgun (WGS) entry which is preliminary data.</text>
</comment>
<evidence type="ECO:0000313" key="4">
    <source>
        <dbReference type="EMBL" id="KAL1795904.1"/>
    </source>
</evidence>
<name>A0ABR3UJW7_9PLEO</name>
<dbReference type="Proteomes" id="UP001578633">
    <property type="component" value="Chromosome 5"/>
</dbReference>
<comment type="subcellular location">
    <subcellularLocation>
        <location evidence="1">Mitochondrion</location>
    </subcellularLocation>
</comment>
<dbReference type="EMBL" id="JBHGVX010000005">
    <property type="protein sequence ID" value="KAL1795904.1"/>
    <property type="molecule type" value="Genomic_DNA"/>
</dbReference>
<dbReference type="PANTHER" id="PTHR28133">
    <property type="entry name" value="REQUIRED FOR RESPIRATORY GROWTH PROTEIN 7, MITOCHONDRIAL"/>
    <property type="match status" value="1"/>
</dbReference>
<sequence length="396" mass="43535">MQPFLRPSWPNRTPILAWLPRTTPHRVPHRIATTSARNAAPVDLPSLIVSPGSKHHNSLPSYIEWAERTGKSLTSTVSIGTLYEYMSALALMRLGFSLLRVGRGGDAGIDLIGHWVLAPLREPLPIIIQCKSRRIVCSPSQIRELEGSFQGIPPAWQNKDVMGLLVTTRKATIGVLRAMGQSRWPMGFVLISREGLIEQFVWNRAASEKGLQGVGVTLRHTPRALLAEPEEEVGKDEKVSKKIRAKFKNAGTRKDIQLTWMGSPIFPGRDTLDEETVKLIHQLAPIEEKASSVAEEEEKTSRPVGRPVKLWSDRSPKPRGGQIPDVVKDPSGGHVTGRPPGSKTKTRNTPAPPDIMPTGLKRSVGRPKTRLPVVRRTIKGRPPGSKNKSKAPVDAG</sequence>
<organism evidence="4 5">
    <name type="scientific">Alternaria dauci</name>
    <dbReference type="NCBI Taxonomy" id="48095"/>
    <lineage>
        <taxon>Eukaryota</taxon>
        <taxon>Fungi</taxon>
        <taxon>Dikarya</taxon>
        <taxon>Ascomycota</taxon>
        <taxon>Pezizomycotina</taxon>
        <taxon>Dothideomycetes</taxon>
        <taxon>Pleosporomycetidae</taxon>
        <taxon>Pleosporales</taxon>
        <taxon>Pleosporineae</taxon>
        <taxon>Pleosporaceae</taxon>
        <taxon>Alternaria</taxon>
        <taxon>Alternaria sect. Porri</taxon>
    </lineage>
</organism>
<keyword evidence="5" id="KW-1185">Reference proteome</keyword>
<dbReference type="RefSeq" id="XP_069306488.1">
    <property type="nucleotide sequence ID" value="XM_069452306.1"/>
</dbReference>